<dbReference type="STRING" id="1144750.SAMN05443431_101303"/>
<dbReference type="RefSeq" id="WP_245741073.1">
    <property type="nucleotide sequence ID" value="NZ_FORM01000001.1"/>
</dbReference>
<name>A0A1I3J8Q1_9FLAO</name>
<accession>A0A1I3J8Q1</accession>
<protein>
    <recommendedName>
        <fullName evidence="4">Oxygen tolerance</fullName>
    </recommendedName>
</protein>
<keyword evidence="1" id="KW-0812">Transmembrane</keyword>
<evidence type="ECO:0000313" key="2">
    <source>
        <dbReference type="EMBL" id="SFI56637.1"/>
    </source>
</evidence>
<dbReference type="AlphaFoldDB" id="A0A1I3J8Q1"/>
<keyword evidence="3" id="KW-1185">Reference proteome</keyword>
<keyword evidence="1" id="KW-1133">Transmembrane helix</keyword>
<keyword evidence="1" id="KW-0472">Membrane</keyword>
<evidence type="ECO:0008006" key="4">
    <source>
        <dbReference type="Google" id="ProtNLM"/>
    </source>
</evidence>
<feature type="transmembrane region" description="Helical" evidence="1">
    <location>
        <begin position="160"/>
        <end position="182"/>
    </location>
</feature>
<reference evidence="3" key="1">
    <citation type="submission" date="2016-10" db="EMBL/GenBank/DDBJ databases">
        <authorList>
            <person name="Varghese N."/>
            <person name="Submissions S."/>
        </authorList>
    </citation>
    <scope>NUCLEOTIDE SEQUENCE [LARGE SCALE GENOMIC DNA]</scope>
    <source>
        <strain evidence="3">DSM 28881</strain>
    </source>
</reference>
<dbReference type="EMBL" id="FORM01000001">
    <property type="protein sequence ID" value="SFI56637.1"/>
    <property type="molecule type" value="Genomic_DNA"/>
</dbReference>
<feature type="transmembrane region" description="Helical" evidence="1">
    <location>
        <begin position="342"/>
        <end position="362"/>
    </location>
</feature>
<gene>
    <name evidence="2" type="ORF">SAMN05443431_101303</name>
</gene>
<proteinExistence type="predicted"/>
<dbReference type="Proteomes" id="UP000199559">
    <property type="component" value="Unassembled WGS sequence"/>
</dbReference>
<evidence type="ECO:0000313" key="3">
    <source>
        <dbReference type="Proteomes" id="UP000199559"/>
    </source>
</evidence>
<sequence length="557" mass="63147">MKKIIHFNTVNTIKAIGFCLVAIALLLLPTTSFGQVKTTIDSTSIKIGAQITYKIEVETDTLNSVIFPVGQTFLPLEMIESYKTDTTKLDAKYKLIKKYGLTQFDSGRYVIPQQKVIIAGKQYVSDSLLVEVNNIVVDTTKQKLFDIKPMLEVEKPASDWWKYVLLILAILALLGFVIYWFVWRKKPLTEEEQIALLPPYDRAKLALQKLDESNYLSQDNYKDYYSELTLAIRTYLDEKVYDRALESTTDELITRLEVLSDGSQIELSKADIKKLETVLKRADLVKFAKSAPDVELAKIDRTVIDQEIDHVKEALPEPTEEEKLLDLEYKKQQERKDYLQKIWVTIAALVFMLGLTFAAFSYRYGFDYVVDTVFQKETKQLLEGGWVDSDYGFPPITIATPEVLKRQNTPIPEALKDKIKVSAFGYELEGKVTIATVTTTFMDSPTGEKGPSAEDNLLQAIEGNLRAIEAEGGRNIISNKDKFKTPNGAEGVKTSGTLDFPVDDAKSDYVNGQFVILSFANKQVMQQILITYLKDDIYLDQVVERILSSVELNQKEN</sequence>
<evidence type="ECO:0000256" key="1">
    <source>
        <dbReference type="SAM" id="Phobius"/>
    </source>
</evidence>
<organism evidence="2 3">
    <name type="scientific">Olleya namhaensis</name>
    <dbReference type="NCBI Taxonomy" id="1144750"/>
    <lineage>
        <taxon>Bacteria</taxon>
        <taxon>Pseudomonadati</taxon>
        <taxon>Bacteroidota</taxon>
        <taxon>Flavobacteriia</taxon>
        <taxon>Flavobacteriales</taxon>
        <taxon>Flavobacteriaceae</taxon>
    </lineage>
</organism>